<dbReference type="RefSeq" id="WP_072975122.1">
    <property type="nucleotide sequence ID" value="NZ_FQTY01000005.1"/>
</dbReference>
<feature type="coiled-coil region" evidence="4">
    <location>
        <begin position="16"/>
        <end position="65"/>
    </location>
</feature>
<dbReference type="GO" id="GO:0033178">
    <property type="term" value="C:proton-transporting two-sector ATPase complex, catalytic domain"/>
    <property type="evidence" value="ECO:0007669"/>
    <property type="project" value="InterPro"/>
</dbReference>
<evidence type="ECO:0000313" key="6">
    <source>
        <dbReference type="Proteomes" id="UP000184114"/>
    </source>
</evidence>
<proteinExistence type="inferred from homology"/>
<evidence type="ECO:0000256" key="2">
    <source>
        <dbReference type="ARBA" id="ARBA00022448"/>
    </source>
</evidence>
<dbReference type="Proteomes" id="UP000184114">
    <property type="component" value="Unassembled WGS sequence"/>
</dbReference>
<name>A0A1M4VR89_9FIRM</name>
<reference evidence="6" key="1">
    <citation type="submission" date="2016-11" db="EMBL/GenBank/DDBJ databases">
        <authorList>
            <person name="Varghese N."/>
            <person name="Submissions S."/>
        </authorList>
    </citation>
    <scope>NUCLEOTIDE SEQUENCE [LARGE SCALE GENOMIC DNA]</scope>
    <source>
        <strain evidence="6">DSM 18095</strain>
    </source>
</reference>
<dbReference type="InterPro" id="IPR002842">
    <property type="entry name" value="ATPase_V1_Esu"/>
</dbReference>
<dbReference type="STRING" id="1123404.SAMN02745784_01593"/>
<comment type="similarity">
    <text evidence="1">Belongs to the V-ATPase E subunit family.</text>
</comment>
<evidence type="ECO:0000256" key="1">
    <source>
        <dbReference type="ARBA" id="ARBA00005901"/>
    </source>
</evidence>
<dbReference type="GO" id="GO:0046961">
    <property type="term" value="F:proton-transporting ATPase activity, rotational mechanism"/>
    <property type="evidence" value="ECO:0007669"/>
    <property type="project" value="InterPro"/>
</dbReference>
<evidence type="ECO:0000256" key="4">
    <source>
        <dbReference type="SAM" id="Coils"/>
    </source>
</evidence>
<gene>
    <name evidence="5" type="ORF">SAMN02745784_01593</name>
</gene>
<dbReference type="Gene3D" id="3.30.2320.30">
    <property type="entry name" value="ATP synthase, E subunit, C-terminal"/>
    <property type="match status" value="1"/>
</dbReference>
<organism evidence="5 6">
    <name type="scientific">Tissierella praeacuta DSM 18095</name>
    <dbReference type="NCBI Taxonomy" id="1123404"/>
    <lineage>
        <taxon>Bacteria</taxon>
        <taxon>Bacillati</taxon>
        <taxon>Bacillota</taxon>
        <taxon>Tissierellia</taxon>
        <taxon>Tissierellales</taxon>
        <taxon>Tissierellaceae</taxon>
        <taxon>Tissierella</taxon>
    </lineage>
</organism>
<dbReference type="SUPFAM" id="SSF160527">
    <property type="entry name" value="V-type ATPase subunit E-like"/>
    <property type="match status" value="1"/>
</dbReference>
<keyword evidence="4" id="KW-0175">Coiled coil</keyword>
<dbReference type="EMBL" id="FQTY01000005">
    <property type="protein sequence ID" value="SHE71621.1"/>
    <property type="molecule type" value="Genomic_DNA"/>
</dbReference>
<keyword evidence="3" id="KW-0406">Ion transport</keyword>
<evidence type="ECO:0000313" key="5">
    <source>
        <dbReference type="EMBL" id="SHE71621.1"/>
    </source>
</evidence>
<keyword evidence="2" id="KW-0813">Transport</keyword>
<sequence length="209" mass="24400">MITLEDKLDIFYKVVFKEEEAKCKKLLEELEFKNNSILEEKKIELEKKKEEIIKRKRILAEIQKNEMVSKAVGESRGKILEKREEVLRDLISSLEDRARKFVLSSDYEGYLLNKIVQIIREVSEKEIIISITEIDKERFEDFILDIGKENNKDISLNLISPDIIGGFTLSDKDRSYNLDNSFKTIIEENKYLIGKRLYSSLEKTGGLNG</sequence>
<dbReference type="GeneID" id="90993682"/>
<protein>
    <submittedName>
        <fullName evidence="5">H+-ATPase subunit E/Vma4</fullName>
    </submittedName>
</protein>
<evidence type="ECO:0000256" key="3">
    <source>
        <dbReference type="ARBA" id="ARBA00023065"/>
    </source>
</evidence>
<accession>A0A1M4VR89</accession>
<keyword evidence="6" id="KW-1185">Reference proteome</keyword>
<dbReference type="InterPro" id="IPR038495">
    <property type="entry name" value="ATPase_E_C"/>
</dbReference>
<dbReference type="Pfam" id="PF01991">
    <property type="entry name" value="vATP-synt_E"/>
    <property type="match status" value="1"/>
</dbReference>
<dbReference type="AlphaFoldDB" id="A0A1M4VR89"/>